<evidence type="ECO:0000313" key="3">
    <source>
        <dbReference type="Proteomes" id="UP000249688"/>
    </source>
</evidence>
<evidence type="ECO:0000256" key="1">
    <source>
        <dbReference type="SAM" id="Phobius"/>
    </source>
</evidence>
<dbReference type="Proteomes" id="UP000249688">
    <property type="component" value="Unassembled WGS sequence"/>
</dbReference>
<feature type="transmembrane region" description="Helical" evidence="1">
    <location>
        <begin position="12"/>
        <end position="34"/>
    </location>
</feature>
<keyword evidence="1" id="KW-0812">Transmembrane</keyword>
<keyword evidence="1" id="KW-1133">Transmembrane helix</keyword>
<protein>
    <submittedName>
        <fullName evidence="2">Uncharacterized protein</fullName>
    </submittedName>
</protein>
<feature type="transmembrane region" description="Helical" evidence="1">
    <location>
        <begin position="54"/>
        <end position="76"/>
    </location>
</feature>
<organism evidence="2 3">
    <name type="scientific">Humitalea rosea</name>
    <dbReference type="NCBI Taxonomy" id="990373"/>
    <lineage>
        <taxon>Bacteria</taxon>
        <taxon>Pseudomonadati</taxon>
        <taxon>Pseudomonadota</taxon>
        <taxon>Alphaproteobacteria</taxon>
        <taxon>Acetobacterales</taxon>
        <taxon>Roseomonadaceae</taxon>
        <taxon>Humitalea</taxon>
    </lineage>
</organism>
<evidence type="ECO:0000313" key="2">
    <source>
        <dbReference type="EMBL" id="PZW48731.1"/>
    </source>
</evidence>
<feature type="transmembrane region" description="Helical" evidence="1">
    <location>
        <begin position="119"/>
        <end position="136"/>
    </location>
</feature>
<accession>A0A2W7IN49</accession>
<dbReference type="AlphaFoldDB" id="A0A2W7IN49"/>
<feature type="transmembrane region" description="Helical" evidence="1">
    <location>
        <begin position="81"/>
        <end position="99"/>
    </location>
</feature>
<dbReference type="OrthoDB" id="7361074at2"/>
<comment type="caution">
    <text evidence="2">The sequence shown here is derived from an EMBL/GenBank/DDBJ whole genome shotgun (WGS) entry which is preliminary data.</text>
</comment>
<name>A0A2W7IN49_9PROT</name>
<keyword evidence="1" id="KW-0472">Membrane</keyword>
<dbReference type="EMBL" id="QKYU01000004">
    <property type="protein sequence ID" value="PZW48731.1"/>
    <property type="molecule type" value="Genomic_DNA"/>
</dbReference>
<gene>
    <name evidence="2" type="ORF">C8P66_104148</name>
</gene>
<proteinExistence type="predicted"/>
<reference evidence="2 3" key="1">
    <citation type="submission" date="2018-06" db="EMBL/GenBank/DDBJ databases">
        <title>Genomic Encyclopedia of Archaeal and Bacterial Type Strains, Phase II (KMG-II): from individual species to whole genera.</title>
        <authorList>
            <person name="Goeker M."/>
        </authorList>
    </citation>
    <scope>NUCLEOTIDE SEQUENCE [LARGE SCALE GENOMIC DNA]</scope>
    <source>
        <strain evidence="2 3">DSM 24525</strain>
    </source>
</reference>
<keyword evidence="3" id="KW-1185">Reference proteome</keyword>
<dbReference type="RefSeq" id="WP_111397055.1">
    <property type="nucleotide sequence ID" value="NZ_QKYU01000004.1"/>
</dbReference>
<sequence>MNHLKRAIPLGFLAGALSVLIFHQGTVFLLHHLAGLMPTPGFSFRPVPPYGVPQLFSLMFWGGIWGIVIALCLRLLPVPDLLFGFLFGAIVCSAFGWYVVTAMKGLPPFDGLWVFDRMWRALLLNGAFGWGTVFLMRPMSIRG</sequence>